<gene>
    <name evidence="2" type="ORF">AFM16_14785</name>
</gene>
<feature type="compositionally biased region" description="Polar residues" evidence="1">
    <location>
        <begin position="98"/>
        <end position="120"/>
    </location>
</feature>
<feature type="region of interest" description="Disordered" evidence="1">
    <location>
        <begin position="1"/>
        <end position="130"/>
    </location>
</feature>
<evidence type="ECO:0000256" key="1">
    <source>
        <dbReference type="SAM" id="MobiDB-lite"/>
    </source>
</evidence>
<reference evidence="2 3" key="1">
    <citation type="submission" date="2015-07" db="EMBL/GenBank/DDBJ databases">
        <title>Draft Genome Sequence of Streptomyces antibioticus, IMRU 3720 reveals insights in the evolution of actinomycin biosynthetic gene clusters in Streptomyces.</title>
        <authorList>
            <person name="Crnovcic I."/>
            <person name="Ruckert C."/>
            <person name="Kalinowksi J."/>
            <person name="Keller U."/>
        </authorList>
    </citation>
    <scope>NUCLEOTIDE SEQUENCE [LARGE SCALE GENOMIC DNA]</scope>
    <source>
        <strain evidence="2 3">DSM 41481</strain>
    </source>
</reference>
<evidence type="ECO:0000313" key="3">
    <source>
        <dbReference type="Proteomes" id="UP000190306"/>
    </source>
</evidence>
<evidence type="ECO:0000313" key="2">
    <source>
        <dbReference type="EMBL" id="OOQ52189.1"/>
    </source>
</evidence>
<dbReference type="EMBL" id="LHQL01000008">
    <property type="protein sequence ID" value="OOQ52189.1"/>
    <property type="molecule type" value="Genomic_DNA"/>
</dbReference>
<name>A0ABX3LL39_STRAT</name>
<feature type="compositionally biased region" description="Low complexity" evidence="1">
    <location>
        <begin position="88"/>
        <end position="97"/>
    </location>
</feature>
<comment type="caution">
    <text evidence="2">The sequence shown here is derived from an EMBL/GenBank/DDBJ whole genome shotgun (WGS) entry which is preliminary data.</text>
</comment>
<feature type="compositionally biased region" description="Low complexity" evidence="1">
    <location>
        <begin position="50"/>
        <end position="62"/>
    </location>
</feature>
<protein>
    <submittedName>
        <fullName evidence="2">Uncharacterized protein</fullName>
    </submittedName>
</protein>
<dbReference type="Proteomes" id="UP000190306">
    <property type="component" value="Chromosome"/>
</dbReference>
<feature type="compositionally biased region" description="Basic residues" evidence="1">
    <location>
        <begin position="121"/>
        <end position="130"/>
    </location>
</feature>
<accession>A0ABX3LL39</accession>
<organism evidence="2 3">
    <name type="scientific">Streptomyces antibioticus</name>
    <dbReference type="NCBI Taxonomy" id="1890"/>
    <lineage>
        <taxon>Bacteria</taxon>
        <taxon>Bacillati</taxon>
        <taxon>Actinomycetota</taxon>
        <taxon>Actinomycetes</taxon>
        <taxon>Kitasatosporales</taxon>
        <taxon>Streptomycetaceae</taxon>
        <taxon>Streptomyces</taxon>
    </lineage>
</organism>
<sequence length="130" mass="13141">MSGATSQRVPDRAGAAGQVGETGGAASRTEGTVTASPVPWHSNGGIAPLRSYSSQRSSDGSRWAVPGAANSRVRPRNTATGPEPGPSPHSRSSISRPNTAGTLTTSKTEPHGSTTGASGRSSHRARVLRG</sequence>
<keyword evidence="3" id="KW-1185">Reference proteome</keyword>
<proteinExistence type="predicted"/>